<feature type="compositionally biased region" description="Pro residues" evidence="1">
    <location>
        <begin position="231"/>
        <end position="242"/>
    </location>
</feature>
<feature type="region of interest" description="Disordered" evidence="1">
    <location>
        <begin position="105"/>
        <end position="157"/>
    </location>
</feature>
<gene>
    <name evidence="3" type="ORF">Micbo1qcDRAFT_5676</name>
</gene>
<reference evidence="4" key="1">
    <citation type="submission" date="2016-02" db="EMBL/GenBank/DDBJ databases">
        <title>Draft genome sequence of Microdochium bolleyi, a fungal endophyte of beachgrass.</title>
        <authorList>
            <consortium name="DOE Joint Genome Institute"/>
            <person name="David A.S."/>
            <person name="May G."/>
            <person name="Haridas S."/>
            <person name="Lim J."/>
            <person name="Wang M."/>
            <person name="Labutti K."/>
            <person name="Lipzen A."/>
            <person name="Barry K."/>
            <person name="Grigoriev I.V."/>
        </authorList>
    </citation>
    <scope>NUCLEOTIDE SEQUENCE [LARGE SCALE GENOMIC DNA]</scope>
    <source>
        <strain evidence="4">J235TASD1</strain>
    </source>
</reference>
<dbReference type="PANTHER" id="PTHR42088:SF1">
    <property type="entry name" value="YALI0F10131P"/>
    <property type="match status" value="1"/>
</dbReference>
<protein>
    <submittedName>
        <fullName evidence="3">Uncharacterized protein</fullName>
    </submittedName>
</protein>
<name>A0A136JJ10_9PEZI</name>
<feature type="region of interest" description="Disordered" evidence="1">
    <location>
        <begin position="508"/>
        <end position="658"/>
    </location>
</feature>
<proteinExistence type="predicted"/>
<sequence>MAGMHHHGHAHFHRHADAGHGVSVEPAAEAAPLTVARVASPVQGIEQPTGQLLSRAVGDKPVGPDTTNIVIACSIVIPLVVAITVLLFLHRRSVKRQRLEDSNDKYKSMDFGLGDGAGGSKNGKRRSAFFGKEKGDPSHKTQLSMDMNLSSPYLLPPTLQHSRESLARSLNKDESDPYRLVTDYVSEVGSMRSFPNKRPDRGSSIYSGKTGATRPSSDAPSHNFPPRQKSLPPPTSPLPQLPPAAQRAVIVNPAAPSLPAKNEFRFNDDEPSRPPTMSQTIPEDRVPGIQVPPQAATESSVRSSRTSSGQQPLEDRGAYDRESGPLPPREASRGQGLGITGAAAPYPQGDNMPVIVTESQPASNGFDFDLKSRSPQQGADIAHQEANLYPEENDYPHSAGLAVPETANKRLSVGFRPLPPDDYLESEDPEFRANRIRSFYKEYFDDSIKQDSGRPPPLPQQRNAGPQQGAHEEPGYYEDYGAGYMGGEAAYFDPETNAFVMPYAQPVTRRAMTPPPSNRRPMPGPRNGGPHRGPQMPGGPQGRARAGSTMSGAGPMGRPRAGSTMSGGRFGPGPSGYMSPRPGSSASQQRSVNGGKPKKPMPPPAALTTLPTPSKLKDDNFGMINAADFAPPPTIRDQVRGRSQSPLGERRPYLSPSVPAHSPLVSAYDEVAALPSPHSMRKSSTFTGLDFAPPRRFRDADNMSDAGSIRSNNSGISSRNAHALRNGAGRVSRLPGDTVFTQHEMTASLRPTMDMTHR</sequence>
<feature type="compositionally biased region" description="Polar residues" evidence="1">
    <location>
        <begin position="582"/>
        <end position="592"/>
    </location>
</feature>
<keyword evidence="2" id="KW-0812">Transmembrane</keyword>
<dbReference type="Proteomes" id="UP000070501">
    <property type="component" value="Unassembled WGS sequence"/>
</dbReference>
<dbReference type="PANTHER" id="PTHR42088">
    <property type="entry name" value="YALI0F10131P"/>
    <property type="match status" value="1"/>
</dbReference>
<evidence type="ECO:0000313" key="3">
    <source>
        <dbReference type="EMBL" id="KXJ97136.1"/>
    </source>
</evidence>
<keyword evidence="2" id="KW-1133">Transmembrane helix</keyword>
<feature type="compositionally biased region" description="Basic and acidic residues" evidence="1">
    <location>
        <begin position="262"/>
        <end position="272"/>
    </location>
</feature>
<accession>A0A136JJ10</accession>
<evidence type="ECO:0000256" key="1">
    <source>
        <dbReference type="SAM" id="MobiDB-lite"/>
    </source>
</evidence>
<keyword evidence="2" id="KW-0472">Membrane</keyword>
<feature type="compositionally biased region" description="Pro residues" evidence="1">
    <location>
        <begin position="513"/>
        <end position="524"/>
    </location>
</feature>
<feature type="transmembrane region" description="Helical" evidence="2">
    <location>
        <begin position="69"/>
        <end position="89"/>
    </location>
</feature>
<feature type="region of interest" description="Disordered" evidence="1">
    <location>
        <begin position="443"/>
        <end position="480"/>
    </location>
</feature>
<feature type="region of interest" description="Disordered" evidence="1">
    <location>
        <begin position="255"/>
        <end position="401"/>
    </location>
</feature>
<dbReference type="EMBL" id="KQ964245">
    <property type="protein sequence ID" value="KXJ97136.1"/>
    <property type="molecule type" value="Genomic_DNA"/>
</dbReference>
<evidence type="ECO:0000313" key="4">
    <source>
        <dbReference type="Proteomes" id="UP000070501"/>
    </source>
</evidence>
<dbReference type="STRING" id="196109.A0A136JJ10"/>
<feature type="compositionally biased region" description="Low complexity" evidence="1">
    <location>
        <begin position="299"/>
        <end position="308"/>
    </location>
</feature>
<dbReference type="InParanoid" id="A0A136JJ10"/>
<feature type="compositionally biased region" description="Basic and acidic residues" evidence="1">
    <location>
        <begin position="313"/>
        <end position="323"/>
    </location>
</feature>
<feature type="region of interest" description="Disordered" evidence="1">
    <location>
        <begin position="190"/>
        <end position="242"/>
    </location>
</feature>
<feature type="compositionally biased region" description="Polar residues" evidence="1">
    <location>
        <begin position="140"/>
        <end position="151"/>
    </location>
</feature>
<keyword evidence="4" id="KW-1185">Reference proteome</keyword>
<organism evidence="3 4">
    <name type="scientific">Microdochium bolleyi</name>
    <dbReference type="NCBI Taxonomy" id="196109"/>
    <lineage>
        <taxon>Eukaryota</taxon>
        <taxon>Fungi</taxon>
        <taxon>Dikarya</taxon>
        <taxon>Ascomycota</taxon>
        <taxon>Pezizomycotina</taxon>
        <taxon>Sordariomycetes</taxon>
        <taxon>Xylariomycetidae</taxon>
        <taxon>Xylariales</taxon>
        <taxon>Microdochiaceae</taxon>
        <taxon>Microdochium</taxon>
    </lineage>
</organism>
<feature type="compositionally biased region" description="Basic and acidic residues" evidence="1">
    <location>
        <begin position="443"/>
        <end position="452"/>
    </location>
</feature>
<dbReference type="AlphaFoldDB" id="A0A136JJ10"/>
<evidence type="ECO:0000256" key="2">
    <source>
        <dbReference type="SAM" id="Phobius"/>
    </source>
</evidence>
<dbReference type="OrthoDB" id="5417135at2759"/>